<name>A0A146EY39_ASPKA</name>
<organism evidence="2 3">
    <name type="scientific">Aspergillus kawachii</name>
    <name type="common">White koji mold</name>
    <name type="synonym">Aspergillus awamori var. kawachi</name>
    <dbReference type="NCBI Taxonomy" id="1069201"/>
    <lineage>
        <taxon>Eukaryota</taxon>
        <taxon>Fungi</taxon>
        <taxon>Dikarya</taxon>
        <taxon>Ascomycota</taxon>
        <taxon>Pezizomycotina</taxon>
        <taxon>Eurotiomycetes</taxon>
        <taxon>Eurotiomycetidae</taxon>
        <taxon>Eurotiales</taxon>
        <taxon>Aspergillaceae</taxon>
        <taxon>Aspergillus</taxon>
        <taxon>Aspergillus subgen. Circumdati</taxon>
    </lineage>
</organism>
<reference evidence="3" key="2">
    <citation type="submission" date="2016-02" db="EMBL/GenBank/DDBJ databases">
        <title>Genome sequencing of Aspergillus luchuensis NBRC 4314.</title>
        <authorList>
            <person name="Yamada O."/>
        </authorList>
    </citation>
    <scope>NUCLEOTIDE SEQUENCE [LARGE SCALE GENOMIC DNA]</scope>
    <source>
        <strain evidence="3">RIB 2604</strain>
    </source>
</reference>
<feature type="region of interest" description="Disordered" evidence="1">
    <location>
        <begin position="67"/>
        <end position="106"/>
    </location>
</feature>
<reference evidence="2 3" key="1">
    <citation type="journal article" date="2016" name="DNA Res.">
        <title>Genome sequence of Aspergillus luchuensis NBRC 4314.</title>
        <authorList>
            <person name="Yamada O."/>
            <person name="Machida M."/>
            <person name="Hosoyama A."/>
            <person name="Goto M."/>
            <person name="Takahashi T."/>
            <person name="Futagami T."/>
            <person name="Yamagata Y."/>
            <person name="Takeuchi M."/>
            <person name="Kobayashi T."/>
            <person name="Koike H."/>
            <person name="Abe K."/>
            <person name="Asai K."/>
            <person name="Arita M."/>
            <person name="Fujita N."/>
            <person name="Fukuda K."/>
            <person name="Higa K."/>
            <person name="Horikawa H."/>
            <person name="Ishikawa T."/>
            <person name="Jinno K."/>
            <person name="Kato Y."/>
            <person name="Kirimura K."/>
            <person name="Mizutani O."/>
            <person name="Nakasone K."/>
            <person name="Sano M."/>
            <person name="Shiraishi Y."/>
            <person name="Tsukahara M."/>
            <person name="Gomi K."/>
        </authorList>
    </citation>
    <scope>NUCLEOTIDE SEQUENCE [LARGE SCALE GENOMIC DNA]</scope>
    <source>
        <strain evidence="2 3">RIB 2604</strain>
    </source>
</reference>
<dbReference type="EMBL" id="BCWF01000001">
    <property type="protein sequence ID" value="GAT18699.1"/>
    <property type="molecule type" value="Genomic_DNA"/>
</dbReference>
<evidence type="ECO:0000313" key="2">
    <source>
        <dbReference type="EMBL" id="GAT18699.1"/>
    </source>
</evidence>
<dbReference type="Proteomes" id="UP000075230">
    <property type="component" value="Unassembled WGS sequence"/>
</dbReference>
<evidence type="ECO:0000313" key="3">
    <source>
        <dbReference type="Proteomes" id="UP000075230"/>
    </source>
</evidence>
<gene>
    <name evidence="2" type="ORF">RIB2604_00101940</name>
</gene>
<evidence type="ECO:0000256" key="1">
    <source>
        <dbReference type="SAM" id="MobiDB-lite"/>
    </source>
</evidence>
<comment type="caution">
    <text evidence="2">The sequence shown here is derived from an EMBL/GenBank/DDBJ whole genome shotgun (WGS) entry which is preliminary data.</text>
</comment>
<protein>
    <submittedName>
        <fullName evidence="2">Similar to An11g04610</fullName>
    </submittedName>
</protein>
<proteinExistence type="predicted"/>
<sequence length="106" mass="11283">MSGTRAWGTIDMSALETDAFISGILKRTGAISTDFCGTSESPRSVGGPIHGCHQHVPSRTAVSLFQAPYPDPDSQAPPRYGVQEEGEAYHLTRQLPFHEGSLSGPA</sequence>
<dbReference type="AlphaFoldDB" id="A0A146EY39"/>
<accession>A0A146EY39</accession>